<dbReference type="Proteomes" id="UP000759529">
    <property type="component" value="Unassembled WGS sequence"/>
</dbReference>
<dbReference type="CDD" id="cd07818">
    <property type="entry name" value="SRPBCC_1"/>
    <property type="match status" value="1"/>
</dbReference>
<accession>A0ABS2CXS5</accession>
<keyword evidence="2" id="KW-1133">Transmembrane helix</keyword>
<dbReference type="Pfam" id="PF10604">
    <property type="entry name" value="Polyketide_cyc2"/>
    <property type="match status" value="1"/>
</dbReference>
<feature type="compositionally biased region" description="Low complexity" evidence="1">
    <location>
        <begin position="350"/>
        <end position="368"/>
    </location>
</feature>
<dbReference type="InterPro" id="IPR010499">
    <property type="entry name" value="AraC_E-bd"/>
</dbReference>
<keyword evidence="2" id="KW-0812">Transmembrane</keyword>
<evidence type="ECO:0000313" key="4">
    <source>
        <dbReference type="EMBL" id="MBM6499755.1"/>
    </source>
</evidence>
<keyword evidence="2" id="KW-0472">Membrane</keyword>
<gene>
    <name evidence="4" type="ORF">H9X54_010665</name>
</gene>
<evidence type="ECO:0000256" key="1">
    <source>
        <dbReference type="SAM" id="MobiDB-lite"/>
    </source>
</evidence>
<evidence type="ECO:0000313" key="5">
    <source>
        <dbReference type="Proteomes" id="UP000759529"/>
    </source>
</evidence>
<evidence type="ECO:0000256" key="2">
    <source>
        <dbReference type="SAM" id="Phobius"/>
    </source>
</evidence>
<dbReference type="InterPro" id="IPR011256">
    <property type="entry name" value="Reg_factor_effector_dom_sf"/>
</dbReference>
<reference evidence="4 5" key="1">
    <citation type="submission" date="2021-02" db="EMBL/GenBank/DDBJ databases">
        <authorList>
            <person name="Jung H.S."/>
            <person name="Chun B.H."/>
            <person name="Jeon C.O."/>
        </authorList>
    </citation>
    <scope>NUCLEOTIDE SEQUENCE [LARGE SCALE GENOMIC DNA]</scope>
    <source>
        <strain evidence="4 5">LMG 25203</strain>
    </source>
</reference>
<feature type="domain" description="AraC effector-binding" evidence="3">
    <location>
        <begin position="196"/>
        <end position="337"/>
    </location>
</feature>
<proteinExistence type="predicted"/>
<dbReference type="InterPro" id="IPR019587">
    <property type="entry name" value="Polyketide_cyclase/dehydratase"/>
</dbReference>
<keyword evidence="5" id="KW-1185">Reference proteome</keyword>
<feature type="region of interest" description="Disordered" evidence="1">
    <location>
        <begin position="350"/>
        <end position="374"/>
    </location>
</feature>
<dbReference type="SUPFAM" id="SSF55136">
    <property type="entry name" value="Probable bacterial effector-binding domain"/>
    <property type="match status" value="1"/>
</dbReference>
<dbReference type="SMART" id="SM00871">
    <property type="entry name" value="AraC_E_bind"/>
    <property type="match status" value="1"/>
</dbReference>
<dbReference type="InterPro" id="IPR029442">
    <property type="entry name" value="GyrI-like"/>
</dbReference>
<name>A0ABS2CXS5_9FLAO</name>
<evidence type="ECO:0000259" key="3">
    <source>
        <dbReference type="SMART" id="SM00871"/>
    </source>
</evidence>
<dbReference type="RefSeq" id="WP_187657188.1">
    <property type="nucleotide sequence ID" value="NZ_JACSOD020000489.1"/>
</dbReference>
<dbReference type="Gene3D" id="3.20.80.10">
    <property type="entry name" value="Regulatory factor, effector binding domain"/>
    <property type="match status" value="1"/>
</dbReference>
<organism evidence="4 5">
    <name type="scientific">Flavobacterium macrobrachii</name>
    <dbReference type="NCBI Taxonomy" id="591204"/>
    <lineage>
        <taxon>Bacteria</taxon>
        <taxon>Pseudomonadati</taxon>
        <taxon>Bacteroidota</taxon>
        <taxon>Flavobacteriia</taxon>
        <taxon>Flavobacteriales</taxon>
        <taxon>Flavobacteriaceae</taxon>
        <taxon>Flavobacterium</taxon>
    </lineage>
</organism>
<dbReference type="Gene3D" id="3.30.530.20">
    <property type="match status" value="1"/>
</dbReference>
<dbReference type="SUPFAM" id="SSF55961">
    <property type="entry name" value="Bet v1-like"/>
    <property type="match status" value="1"/>
</dbReference>
<protein>
    <submittedName>
        <fullName evidence="4">SRPBCC family protein</fullName>
    </submittedName>
</protein>
<dbReference type="InterPro" id="IPR023393">
    <property type="entry name" value="START-like_dom_sf"/>
</dbReference>
<dbReference type="Pfam" id="PF06445">
    <property type="entry name" value="GyrI-like"/>
    <property type="match status" value="1"/>
</dbReference>
<feature type="transmembrane region" description="Helical" evidence="2">
    <location>
        <begin position="6"/>
        <end position="24"/>
    </location>
</feature>
<dbReference type="EMBL" id="JACSOD020000489">
    <property type="protein sequence ID" value="MBM6499755.1"/>
    <property type="molecule type" value="Genomic_DNA"/>
</dbReference>
<sequence length="374" mass="42639">MQILKYLFFLLILSFIGLTVYIVTQKGDYAVTRSKVIKAPRMIVFDYVNDYKNWETFSSWKKDDAQMTFTYPAKTMGIGANYSWQGNDGNGFMKTVFVKENDSIAQKMTLDGMPSEVNWKFKDTIGGTKVTWTTKGTINLMTKITSFFQGGIKNVIGNNYEQSLANLDKTLRYEMKTFSIKVNGVAQRNSAFFLKQTYSCKQKSLIRNIKIVLPRMVYFFKKNNIQIAGKPFVIYNTIDYANDIVNFSVCIPTAEKVFIDTDSDMQSGEMEAFTCLKTTLTGDYSHLAETWKKAQKHITDNDFKQNFAGKYIEVYSKTIDDVKNPSKWTTELYIPVFPKAVAVTPIVSTTSTTVSTPRTETQTEPQETTPKEIP</sequence>
<comment type="caution">
    <text evidence="4">The sequence shown here is derived from an EMBL/GenBank/DDBJ whole genome shotgun (WGS) entry which is preliminary data.</text>
</comment>